<dbReference type="InterPro" id="IPR000225">
    <property type="entry name" value="Armadillo"/>
</dbReference>
<keyword evidence="1" id="KW-0833">Ubl conjugation pathway</keyword>
<dbReference type="EMBL" id="QPKB01000003">
    <property type="protein sequence ID" value="RWR81213.1"/>
    <property type="molecule type" value="Genomic_DNA"/>
</dbReference>
<keyword evidence="4" id="KW-1185">Reference proteome</keyword>
<dbReference type="OrthoDB" id="7537227at2759"/>
<dbReference type="Pfam" id="PF00514">
    <property type="entry name" value="Arm"/>
    <property type="match status" value="1"/>
</dbReference>
<comment type="caution">
    <text evidence="3">The sequence shown here is derived from an EMBL/GenBank/DDBJ whole genome shotgun (WGS) entry which is preliminary data.</text>
</comment>
<protein>
    <submittedName>
        <fullName evidence="3">U-box domain-containing protein 16</fullName>
    </submittedName>
</protein>
<evidence type="ECO:0000313" key="3">
    <source>
        <dbReference type="EMBL" id="RWR81213.1"/>
    </source>
</evidence>
<dbReference type="SUPFAM" id="SSF48371">
    <property type="entry name" value="ARM repeat"/>
    <property type="match status" value="1"/>
</dbReference>
<gene>
    <name evidence="3" type="ORF">CKAN_00988600</name>
</gene>
<dbReference type="PANTHER" id="PTHR23315">
    <property type="entry name" value="U BOX DOMAIN-CONTAINING"/>
    <property type="match status" value="1"/>
</dbReference>
<dbReference type="PANTHER" id="PTHR23315:SF63">
    <property type="entry name" value="U-BOX DOMAIN-CONTAINING PROTEIN 16"/>
    <property type="match status" value="1"/>
</dbReference>
<evidence type="ECO:0000256" key="1">
    <source>
        <dbReference type="ARBA" id="ARBA00022786"/>
    </source>
</evidence>
<dbReference type="Gene3D" id="1.25.10.10">
    <property type="entry name" value="Leucine-rich Repeat Variant"/>
    <property type="match status" value="1"/>
</dbReference>
<evidence type="ECO:0000313" key="4">
    <source>
        <dbReference type="Proteomes" id="UP000283530"/>
    </source>
</evidence>
<accession>A0A3S3P245</accession>
<dbReference type="Proteomes" id="UP000283530">
    <property type="component" value="Unassembled WGS sequence"/>
</dbReference>
<dbReference type="InterPro" id="IPR011989">
    <property type="entry name" value="ARM-like"/>
</dbReference>
<sequence>MKLTASFLVEKLADSPSTEAANRVVHKLRVIAKIGADNQACVAEVGAIPWLIPLLDSNDPHLQINTVTTVLNLSILEGNKRRIMDADNSFDAVIHVLRSRATWEAKENAAATVLSLSAETAYRKRFGRDPRVVKGLVDLVRDELAAVLNWWEMWRRWGGWWRHGLWRWRWSRCRRRQRRLRRCW</sequence>
<dbReference type="AlphaFoldDB" id="A0A3S3P245"/>
<dbReference type="PROSITE" id="PS50176">
    <property type="entry name" value="ARM_REPEAT"/>
    <property type="match status" value="1"/>
</dbReference>
<name>A0A3S3P245_9MAGN</name>
<evidence type="ECO:0000256" key="2">
    <source>
        <dbReference type="PROSITE-ProRule" id="PRU00259"/>
    </source>
</evidence>
<proteinExistence type="predicted"/>
<organism evidence="3 4">
    <name type="scientific">Cinnamomum micranthum f. kanehirae</name>
    <dbReference type="NCBI Taxonomy" id="337451"/>
    <lineage>
        <taxon>Eukaryota</taxon>
        <taxon>Viridiplantae</taxon>
        <taxon>Streptophyta</taxon>
        <taxon>Embryophyta</taxon>
        <taxon>Tracheophyta</taxon>
        <taxon>Spermatophyta</taxon>
        <taxon>Magnoliopsida</taxon>
        <taxon>Magnoliidae</taxon>
        <taxon>Laurales</taxon>
        <taxon>Lauraceae</taxon>
        <taxon>Cinnamomum</taxon>
    </lineage>
</organism>
<dbReference type="InterPro" id="IPR016024">
    <property type="entry name" value="ARM-type_fold"/>
</dbReference>
<feature type="repeat" description="ARM" evidence="2">
    <location>
        <begin position="46"/>
        <end position="88"/>
    </location>
</feature>
<reference evidence="3 4" key="1">
    <citation type="journal article" date="2019" name="Nat. Plants">
        <title>Stout camphor tree genome fills gaps in understanding of flowering plant genome evolution.</title>
        <authorList>
            <person name="Chaw S.M."/>
            <person name="Liu Y.C."/>
            <person name="Wu Y.W."/>
            <person name="Wang H.Y."/>
            <person name="Lin C.I."/>
            <person name="Wu C.S."/>
            <person name="Ke H.M."/>
            <person name="Chang L.Y."/>
            <person name="Hsu C.Y."/>
            <person name="Yang H.T."/>
            <person name="Sudianto E."/>
            <person name="Hsu M.H."/>
            <person name="Wu K.P."/>
            <person name="Wang L.N."/>
            <person name="Leebens-Mack J.H."/>
            <person name="Tsai I.J."/>
        </authorList>
    </citation>
    <scope>NUCLEOTIDE SEQUENCE [LARGE SCALE GENOMIC DNA]</scope>
    <source>
        <strain evidence="4">cv. Chaw 1501</strain>
        <tissue evidence="3">Young leaves</tissue>
    </source>
</reference>